<sequence>MWYSSIIRIISAISVSSALAWVASAAPVPEANGAALGARSALDQFAELDIAAREPEETLDTIDARMFSARDPPDRSPDLDHGTDSVWWLSNSGLPFCLKFSLQHPSHSVRLGPDDRPAWLGLSSYVNVAVGSVHDSAPLPIRVMSPLTGFGAVIAACFTSGLAGVYFEMVLKNPRADLWVRIVQRSLFSIIPALFPVLYSSAAPPYGFVSLTLLRLLLHTIFGYGYVHELHVYVTARCRCMGAIQHWSRFEHV</sequence>
<reference evidence="7" key="1">
    <citation type="submission" date="2023-03" db="EMBL/GenBank/DDBJ databases">
        <title>Massive genome expansion in bonnet fungi (Mycena s.s.) driven by repeated elements and novel gene families across ecological guilds.</title>
        <authorList>
            <consortium name="Lawrence Berkeley National Laboratory"/>
            <person name="Harder C.B."/>
            <person name="Miyauchi S."/>
            <person name="Viragh M."/>
            <person name="Kuo A."/>
            <person name="Thoen E."/>
            <person name="Andreopoulos B."/>
            <person name="Lu D."/>
            <person name="Skrede I."/>
            <person name="Drula E."/>
            <person name="Henrissat B."/>
            <person name="Morin E."/>
            <person name="Kohler A."/>
            <person name="Barry K."/>
            <person name="LaButti K."/>
            <person name="Morin E."/>
            <person name="Salamov A."/>
            <person name="Lipzen A."/>
            <person name="Mereny Z."/>
            <person name="Hegedus B."/>
            <person name="Baldrian P."/>
            <person name="Stursova M."/>
            <person name="Weitz H."/>
            <person name="Taylor A."/>
            <person name="Grigoriev I.V."/>
            <person name="Nagy L.G."/>
            <person name="Martin F."/>
            <person name="Kauserud H."/>
        </authorList>
    </citation>
    <scope>NUCLEOTIDE SEQUENCE</scope>
    <source>
        <strain evidence="7">CBHHK067</strain>
    </source>
</reference>
<keyword evidence="4 5" id="KW-0472">Membrane</keyword>
<evidence type="ECO:0000256" key="4">
    <source>
        <dbReference type="ARBA" id="ARBA00023136"/>
    </source>
</evidence>
<keyword evidence="6" id="KW-0732">Signal</keyword>
<evidence type="ECO:0000256" key="2">
    <source>
        <dbReference type="ARBA" id="ARBA00022692"/>
    </source>
</evidence>
<accession>A0AAD7FQE4</accession>
<keyword evidence="8" id="KW-1185">Reference proteome</keyword>
<feature type="signal peptide" evidence="6">
    <location>
        <begin position="1"/>
        <end position="25"/>
    </location>
</feature>
<protein>
    <submittedName>
        <fullName evidence="7">Uncharacterized protein</fullName>
    </submittedName>
</protein>
<evidence type="ECO:0000313" key="7">
    <source>
        <dbReference type="EMBL" id="KAJ7637428.1"/>
    </source>
</evidence>
<proteinExistence type="predicted"/>
<keyword evidence="3 5" id="KW-1133">Transmembrane helix</keyword>
<dbReference type="EMBL" id="JARKIE010000458">
    <property type="protein sequence ID" value="KAJ7637428.1"/>
    <property type="molecule type" value="Genomic_DNA"/>
</dbReference>
<dbReference type="Pfam" id="PF04142">
    <property type="entry name" value="Nuc_sug_transp"/>
    <property type="match status" value="1"/>
</dbReference>
<dbReference type="PANTHER" id="PTHR10231">
    <property type="entry name" value="NUCLEOTIDE-SUGAR TRANSMEMBRANE TRANSPORTER"/>
    <property type="match status" value="1"/>
</dbReference>
<feature type="transmembrane region" description="Helical" evidence="5">
    <location>
        <begin position="147"/>
        <end position="167"/>
    </location>
</feature>
<dbReference type="InterPro" id="IPR007271">
    <property type="entry name" value="Nuc_sug_transpt"/>
</dbReference>
<feature type="chain" id="PRO_5041898898" evidence="6">
    <location>
        <begin position="26"/>
        <end position="253"/>
    </location>
</feature>
<evidence type="ECO:0000256" key="6">
    <source>
        <dbReference type="SAM" id="SignalP"/>
    </source>
</evidence>
<organism evidence="7 8">
    <name type="scientific">Mycena rosella</name>
    <name type="common">Pink bonnet</name>
    <name type="synonym">Agaricus rosellus</name>
    <dbReference type="NCBI Taxonomy" id="1033263"/>
    <lineage>
        <taxon>Eukaryota</taxon>
        <taxon>Fungi</taxon>
        <taxon>Dikarya</taxon>
        <taxon>Basidiomycota</taxon>
        <taxon>Agaricomycotina</taxon>
        <taxon>Agaricomycetes</taxon>
        <taxon>Agaricomycetidae</taxon>
        <taxon>Agaricales</taxon>
        <taxon>Marasmiineae</taxon>
        <taxon>Mycenaceae</taxon>
        <taxon>Mycena</taxon>
    </lineage>
</organism>
<evidence type="ECO:0000256" key="3">
    <source>
        <dbReference type="ARBA" id="ARBA00022989"/>
    </source>
</evidence>
<keyword evidence="2 5" id="KW-0812">Transmembrane</keyword>
<dbReference type="GO" id="GO:0000139">
    <property type="term" value="C:Golgi membrane"/>
    <property type="evidence" value="ECO:0007669"/>
    <property type="project" value="InterPro"/>
</dbReference>
<evidence type="ECO:0000313" key="8">
    <source>
        <dbReference type="Proteomes" id="UP001221757"/>
    </source>
</evidence>
<dbReference type="Proteomes" id="UP001221757">
    <property type="component" value="Unassembled WGS sequence"/>
</dbReference>
<gene>
    <name evidence="7" type="ORF">B0H17DRAFT_1278964</name>
</gene>
<name>A0AAD7FQE4_MYCRO</name>
<dbReference type="GO" id="GO:0015165">
    <property type="term" value="F:pyrimidine nucleotide-sugar transmembrane transporter activity"/>
    <property type="evidence" value="ECO:0007669"/>
    <property type="project" value="InterPro"/>
</dbReference>
<feature type="transmembrane region" description="Helical" evidence="5">
    <location>
        <begin position="179"/>
        <end position="199"/>
    </location>
</feature>
<evidence type="ECO:0000256" key="1">
    <source>
        <dbReference type="ARBA" id="ARBA00004141"/>
    </source>
</evidence>
<dbReference type="AlphaFoldDB" id="A0AAD7FQE4"/>
<comment type="caution">
    <text evidence="7">The sequence shown here is derived from an EMBL/GenBank/DDBJ whole genome shotgun (WGS) entry which is preliminary data.</text>
</comment>
<comment type="subcellular location">
    <subcellularLocation>
        <location evidence="1">Membrane</location>
        <topology evidence="1">Multi-pass membrane protein</topology>
    </subcellularLocation>
</comment>
<evidence type="ECO:0000256" key="5">
    <source>
        <dbReference type="SAM" id="Phobius"/>
    </source>
</evidence>